<evidence type="ECO:0008006" key="7">
    <source>
        <dbReference type="Google" id="ProtNLM"/>
    </source>
</evidence>
<protein>
    <recommendedName>
        <fullName evidence="7">Ankyrin</fullName>
    </recommendedName>
</protein>
<dbReference type="Pfam" id="PF12796">
    <property type="entry name" value="Ank_2"/>
    <property type="match status" value="2"/>
</dbReference>
<feature type="region of interest" description="Disordered" evidence="4">
    <location>
        <begin position="106"/>
        <end position="129"/>
    </location>
</feature>
<keyword evidence="1" id="KW-0677">Repeat</keyword>
<dbReference type="Gene3D" id="1.25.40.20">
    <property type="entry name" value="Ankyrin repeat-containing domain"/>
    <property type="match status" value="2"/>
</dbReference>
<gene>
    <name evidence="5" type="ORF">GOMPHAMPRED_003723</name>
</gene>
<evidence type="ECO:0000313" key="6">
    <source>
        <dbReference type="Proteomes" id="UP000664169"/>
    </source>
</evidence>
<feature type="region of interest" description="Disordered" evidence="4">
    <location>
        <begin position="573"/>
        <end position="612"/>
    </location>
</feature>
<accession>A0A8H3FHW9</accession>
<dbReference type="Proteomes" id="UP000664169">
    <property type="component" value="Unassembled WGS sequence"/>
</dbReference>
<dbReference type="SUPFAM" id="SSF48403">
    <property type="entry name" value="Ankyrin repeat"/>
    <property type="match status" value="1"/>
</dbReference>
<reference evidence="5" key="1">
    <citation type="submission" date="2021-03" db="EMBL/GenBank/DDBJ databases">
        <authorList>
            <person name="Tagirdzhanova G."/>
        </authorList>
    </citation>
    <scope>NUCLEOTIDE SEQUENCE</scope>
</reference>
<dbReference type="PROSITE" id="PS50088">
    <property type="entry name" value="ANK_REPEAT"/>
    <property type="match status" value="2"/>
</dbReference>
<evidence type="ECO:0000256" key="4">
    <source>
        <dbReference type="SAM" id="MobiDB-lite"/>
    </source>
</evidence>
<dbReference type="PANTHER" id="PTHR24198">
    <property type="entry name" value="ANKYRIN REPEAT AND PROTEIN KINASE DOMAIN-CONTAINING PROTEIN"/>
    <property type="match status" value="1"/>
</dbReference>
<name>A0A8H3FHW9_9LECA</name>
<organism evidence="5 6">
    <name type="scientific">Gomphillus americanus</name>
    <dbReference type="NCBI Taxonomy" id="1940652"/>
    <lineage>
        <taxon>Eukaryota</taxon>
        <taxon>Fungi</taxon>
        <taxon>Dikarya</taxon>
        <taxon>Ascomycota</taxon>
        <taxon>Pezizomycotina</taxon>
        <taxon>Lecanoromycetes</taxon>
        <taxon>OSLEUM clade</taxon>
        <taxon>Ostropomycetidae</taxon>
        <taxon>Ostropales</taxon>
        <taxon>Graphidaceae</taxon>
        <taxon>Gomphilloideae</taxon>
        <taxon>Gomphillus</taxon>
    </lineage>
</organism>
<feature type="compositionally biased region" description="Basic and acidic residues" evidence="4">
    <location>
        <begin position="573"/>
        <end position="591"/>
    </location>
</feature>
<evidence type="ECO:0000256" key="3">
    <source>
        <dbReference type="PROSITE-ProRule" id="PRU00023"/>
    </source>
</evidence>
<sequence>MVRISLPYKPDVPATTPGMRVSVALSPHIRFIDDVGYYDAMGRDPLQMFQVWGIQDPTERVSKLEEILSEWPGPRHRRHILKDAAMRGDEAVVQFLVNTGLKVHPDIPGRNGIPPHESEPDDEEDNAEGEKDDITVAPLHIAAMRGRLGCVRILLEGDKMNVDIRDEFGRTPLCAAAQGGHAEVIEYLINQGANPTIRLDAENKITQEYFGILAGANALEFAASNSAPEIIKLLLQHPLYGSKRSRKNNKSDETGVYVTPLAIYQAAVGRNIETLKYLLQWGSYPLIGEEGKTKGDLLDEAQKEGIVRFVPEIVESASYDATQTLLSYLYLTDKDGEVLPFAVPDEMHRLFIWGAYRAILNNDCKKFEWIYRFGLKEHDSMSLDELPEGQNLNIQHLLDKATEAGSLDCVRMLIEKYGALPDTNRLPAGIRPIYTAAMYDQSEVVRYYLKNHKIDLHFGNGAFISGPTALYGAISMKSLESVELFLKQGGPVDHIDDEISETNETIKAVLIAEIGSRTPIRLQTEANAMEYIEKAKGGWQNFNPLYVRLELDLDDEDWISKLVPRMSDAELREKDTSGRRFDKDDKTRKDPTPYLPAYPFSEDRREKLDGDDDIVPAWKPLLVPAGN</sequence>
<dbReference type="PROSITE" id="PS50297">
    <property type="entry name" value="ANK_REP_REGION"/>
    <property type="match status" value="1"/>
</dbReference>
<dbReference type="OrthoDB" id="20872at2759"/>
<dbReference type="EMBL" id="CAJPDQ010000022">
    <property type="protein sequence ID" value="CAF9924828.1"/>
    <property type="molecule type" value="Genomic_DNA"/>
</dbReference>
<feature type="repeat" description="ANK" evidence="3">
    <location>
        <begin position="168"/>
        <end position="200"/>
    </location>
</feature>
<dbReference type="PANTHER" id="PTHR24198:SF165">
    <property type="entry name" value="ANKYRIN REPEAT-CONTAINING PROTEIN-RELATED"/>
    <property type="match status" value="1"/>
</dbReference>
<evidence type="ECO:0000256" key="2">
    <source>
        <dbReference type="ARBA" id="ARBA00023043"/>
    </source>
</evidence>
<keyword evidence="2 3" id="KW-0040">ANK repeat</keyword>
<feature type="repeat" description="ANK" evidence="3">
    <location>
        <begin position="465"/>
        <end position="497"/>
    </location>
</feature>
<keyword evidence="6" id="KW-1185">Reference proteome</keyword>
<evidence type="ECO:0000313" key="5">
    <source>
        <dbReference type="EMBL" id="CAF9924828.1"/>
    </source>
</evidence>
<evidence type="ECO:0000256" key="1">
    <source>
        <dbReference type="ARBA" id="ARBA00022737"/>
    </source>
</evidence>
<dbReference type="AlphaFoldDB" id="A0A8H3FHW9"/>
<dbReference type="SMART" id="SM00248">
    <property type="entry name" value="ANK"/>
    <property type="match status" value="7"/>
</dbReference>
<comment type="caution">
    <text evidence="5">The sequence shown here is derived from an EMBL/GenBank/DDBJ whole genome shotgun (WGS) entry which is preliminary data.</text>
</comment>
<dbReference type="InterPro" id="IPR036770">
    <property type="entry name" value="Ankyrin_rpt-contain_sf"/>
</dbReference>
<dbReference type="InterPro" id="IPR002110">
    <property type="entry name" value="Ankyrin_rpt"/>
</dbReference>
<proteinExistence type="predicted"/>